<dbReference type="EC" id="3.1.1.103" evidence="5"/>
<sequence>MKTLLTLIIFLLISSSGVSQNQSRLITSELEQIYNKSTLVGFGVAILNKDSIVYSKGFGYSNKELEKPYTTNTVQPIASISKTLLGIALMKAQELDLLQLDEAINTYLPFKIYNPRYKTNPITIRQLANHTSSILDSDDYNRIYIFNDSIPQFYKHLPENIQQNVKEDIKRFNNNKMMSASNFIKNQYNTAGIWYTPENFSNNAPGTSYKYSNMGANIAAYIIELVSGASYTDFLQKHILNPLQMNASGWHSKSNPLKNRSTLYWYGYPIPNYEFITYGDGGFMTNIEDFSKFLSAVIKGYCGEQNVIKASSYANMVKDPSNDNFKKNMFWNIDDEKIGHSGNDPGVISHAYFMKKNKRGIIVFANSSETENDMQSVREIYRALLKYSNQFEH</sequence>
<feature type="domain" description="Beta-lactamase-related" evidence="4">
    <location>
        <begin position="38"/>
        <end position="378"/>
    </location>
</feature>
<dbReference type="AlphaFoldDB" id="A0AA51X512"/>
<accession>A0AA51X512</accession>
<evidence type="ECO:0000256" key="3">
    <source>
        <dbReference type="SAM" id="SignalP"/>
    </source>
</evidence>
<evidence type="ECO:0000259" key="4">
    <source>
        <dbReference type="Pfam" id="PF00144"/>
    </source>
</evidence>
<dbReference type="Proteomes" id="UP001232019">
    <property type="component" value="Chromosome"/>
</dbReference>
<keyword evidence="2" id="KW-0472">Membrane</keyword>
<dbReference type="RefSeq" id="WP_322345558.1">
    <property type="nucleotide sequence ID" value="NZ_CP129968.2"/>
</dbReference>
<dbReference type="InterPro" id="IPR050491">
    <property type="entry name" value="AmpC-like"/>
</dbReference>
<dbReference type="InterPro" id="IPR001466">
    <property type="entry name" value="Beta-lactam-related"/>
</dbReference>
<keyword evidence="3" id="KW-0732">Signal</keyword>
<protein>
    <submittedName>
        <fullName evidence="5">Serine hydrolase domain-containing protein</fullName>
        <ecNumber evidence="5">3.1.1.103</ecNumber>
    </submittedName>
</protein>
<dbReference type="Pfam" id="PF00144">
    <property type="entry name" value="Beta-lactamase"/>
    <property type="match status" value="1"/>
</dbReference>
<evidence type="ECO:0000256" key="2">
    <source>
        <dbReference type="ARBA" id="ARBA00023136"/>
    </source>
</evidence>
<name>A0AA51X512_9BACT</name>
<evidence type="ECO:0000313" key="5">
    <source>
        <dbReference type="EMBL" id="WNB16759.1"/>
    </source>
</evidence>
<keyword evidence="5" id="KW-0378">Hydrolase</keyword>
<comment type="subcellular location">
    <subcellularLocation>
        <location evidence="1">Membrane</location>
    </subcellularLocation>
</comment>
<evidence type="ECO:0000256" key="1">
    <source>
        <dbReference type="ARBA" id="ARBA00004370"/>
    </source>
</evidence>
<proteinExistence type="predicted"/>
<feature type="signal peptide" evidence="3">
    <location>
        <begin position="1"/>
        <end position="21"/>
    </location>
</feature>
<gene>
    <name evidence="5" type="ORF">QYS47_31665</name>
</gene>
<dbReference type="GO" id="GO:0016787">
    <property type="term" value="F:hydrolase activity"/>
    <property type="evidence" value="ECO:0007669"/>
    <property type="project" value="UniProtKB-KW"/>
</dbReference>
<dbReference type="EMBL" id="CP129968">
    <property type="protein sequence ID" value="WNB16759.1"/>
    <property type="molecule type" value="Genomic_DNA"/>
</dbReference>
<dbReference type="PANTHER" id="PTHR46825:SF11">
    <property type="entry name" value="PENICILLIN-BINDING PROTEIN 4"/>
    <property type="match status" value="1"/>
</dbReference>
<dbReference type="Gene3D" id="3.40.710.10">
    <property type="entry name" value="DD-peptidase/beta-lactamase superfamily"/>
    <property type="match status" value="1"/>
</dbReference>
<feature type="chain" id="PRO_5041255598" evidence="3">
    <location>
        <begin position="22"/>
        <end position="393"/>
    </location>
</feature>
<dbReference type="GO" id="GO:0016020">
    <property type="term" value="C:membrane"/>
    <property type="evidence" value="ECO:0007669"/>
    <property type="project" value="UniProtKB-SubCell"/>
</dbReference>
<dbReference type="PANTHER" id="PTHR46825">
    <property type="entry name" value="D-ALANYL-D-ALANINE-CARBOXYPEPTIDASE/ENDOPEPTIDASE AMPH"/>
    <property type="match status" value="1"/>
</dbReference>
<dbReference type="InterPro" id="IPR012338">
    <property type="entry name" value="Beta-lactam/transpept-like"/>
</dbReference>
<dbReference type="SUPFAM" id="SSF56601">
    <property type="entry name" value="beta-lactamase/transpeptidase-like"/>
    <property type="match status" value="1"/>
</dbReference>
<reference evidence="5" key="1">
    <citation type="submission" date="2023-08" db="EMBL/GenBank/DDBJ databases">
        <title>Comparative genomics and taxonomic characterization of three novel marine species of genus Marivirga.</title>
        <authorList>
            <person name="Muhammad N."/>
            <person name="Kim S.-G."/>
        </authorList>
    </citation>
    <scope>NUCLEOTIDE SEQUENCE</scope>
    <source>
        <strain evidence="5">BKB1-2</strain>
    </source>
</reference>
<organism evidence="5">
    <name type="scientific">Marivirga arenosa</name>
    <dbReference type="NCBI Taxonomy" id="3059076"/>
    <lineage>
        <taxon>Bacteria</taxon>
        <taxon>Pseudomonadati</taxon>
        <taxon>Bacteroidota</taxon>
        <taxon>Cytophagia</taxon>
        <taxon>Cytophagales</taxon>
        <taxon>Marivirgaceae</taxon>
        <taxon>Marivirga</taxon>
    </lineage>
</organism>
<dbReference type="KEGG" id="marp:QYS47_31665"/>